<name>A0ABU8M9I8_9PSEU</name>
<proteinExistence type="predicted"/>
<dbReference type="CDD" id="cd06170">
    <property type="entry name" value="LuxR_C_like"/>
    <property type="match status" value="1"/>
</dbReference>
<dbReference type="Pfam" id="PF00196">
    <property type="entry name" value="GerE"/>
    <property type="match status" value="1"/>
</dbReference>
<keyword evidence="1" id="KW-0805">Transcription regulation</keyword>
<dbReference type="InterPro" id="IPR029016">
    <property type="entry name" value="GAF-like_dom_sf"/>
</dbReference>
<dbReference type="EMBL" id="JBBEGM010000009">
    <property type="protein sequence ID" value="MEJ2863691.1"/>
    <property type="molecule type" value="Genomic_DNA"/>
</dbReference>
<dbReference type="PANTHER" id="PTHR44688">
    <property type="entry name" value="DNA-BINDING TRANSCRIPTIONAL ACTIVATOR DEVR_DOSR"/>
    <property type="match status" value="1"/>
</dbReference>
<accession>A0ABU8M9I8</accession>
<dbReference type="SUPFAM" id="SSF55781">
    <property type="entry name" value="GAF domain-like"/>
    <property type="match status" value="1"/>
</dbReference>
<dbReference type="SUPFAM" id="SSF46894">
    <property type="entry name" value="C-terminal effector domain of the bipartite response regulators"/>
    <property type="match status" value="1"/>
</dbReference>
<dbReference type="Gene3D" id="3.30.450.40">
    <property type="match status" value="1"/>
</dbReference>
<feature type="domain" description="HTH luxR-type" evidence="4">
    <location>
        <begin position="289"/>
        <end position="354"/>
    </location>
</feature>
<dbReference type="PRINTS" id="PR00038">
    <property type="entry name" value="HTHLUXR"/>
</dbReference>
<dbReference type="Proteomes" id="UP001369736">
    <property type="component" value="Unassembled WGS sequence"/>
</dbReference>
<keyword evidence="6" id="KW-1185">Reference proteome</keyword>
<comment type="caution">
    <text evidence="5">The sequence shown here is derived from an EMBL/GenBank/DDBJ whole genome shotgun (WGS) entry which is preliminary data.</text>
</comment>
<evidence type="ECO:0000256" key="3">
    <source>
        <dbReference type="ARBA" id="ARBA00023163"/>
    </source>
</evidence>
<dbReference type="SMART" id="SM00421">
    <property type="entry name" value="HTH_LUXR"/>
    <property type="match status" value="1"/>
</dbReference>
<protein>
    <submittedName>
        <fullName evidence="5">Helix-turn-helix transcriptional regulator</fullName>
    </submittedName>
</protein>
<evidence type="ECO:0000256" key="1">
    <source>
        <dbReference type="ARBA" id="ARBA00023015"/>
    </source>
</evidence>
<dbReference type="InterPro" id="IPR036388">
    <property type="entry name" value="WH-like_DNA-bd_sf"/>
</dbReference>
<keyword evidence="3" id="KW-0804">Transcription</keyword>
<evidence type="ECO:0000313" key="5">
    <source>
        <dbReference type="EMBL" id="MEJ2863691.1"/>
    </source>
</evidence>
<reference evidence="5 6" key="1">
    <citation type="submission" date="2024-03" db="EMBL/GenBank/DDBJ databases">
        <title>Actinomycetospora sp. OC33-EN07, a novel actinomycete isolated from wild orchid (Aerides multiflora).</title>
        <authorList>
            <person name="Suriyachadkun C."/>
        </authorList>
    </citation>
    <scope>NUCLEOTIDE SEQUENCE [LARGE SCALE GENOMIC DNA]</scope>
    <source>
        <strain evidence="5 6">OC33-EN07</strain>
    </source>
</reference>
<dbReference type="InterPro" id="IPR000792">
    <property type="entry name" value="Tscrpt_reg_LuxR_C"/>
</dbReference>
<evidence type="ECO:0000259" key="4">
    <source>
        <dbReference type="PROSITE" id="PS50043"/>
    </source>
</evidence>
<keyword evidence="2" id="KW-0238">DNA-binding</keyword>
<sequence length="373" mass="39730">MQIAAERARLEIRSLATAGLDMPTFSHAALDVLTRAVPFSVACLAPADPATNLITGNVKWGGVGDEYDEQWIYHEYEGPDPFNFQVVAGRPGGVATAMVETGGDLRSSPRFTDLYHHWDVGDEARMALQSDGASWGFLALFRDGARSAFTDAEQEYLSGVRTALAVGLRAGTIASAGTELLPAAQGPVVLVVDGADEIVRLSVGAADGLAHLTGEPIGRGPLPFSVRALVGAARRFARGQHPTVPRMRLRSRTGRWLVGHASPLLAPDGGAAEVVVTLEEARPPEIVPLVIAALGLTGRERDVVALTLQGVRTADMARTLELSSYTVQDHLKSIFEKAGVRSRRELLATVFYDQYAPRLEAGAGLGPSGWFTT</sequence>
<gene>
    <name evidence="5" type="ORF">WCD58_21200</name>
</gene>
<dbReference type="Gene3D" id="1.10.10.10">
    <property type="entry name" value="Winged helix-like DNA-binding domain superfamily/Winged helix DNA-binding domain"/>
    <property type="match status" value="1"/>
</dbReference>
<dbReference type="PANTHER" id="PTHR44688:SF16">
    <property type="entry name" value="DNA-BINDING TRANSCRIPTIONAL ACTIVATOR DEVR_DOSR"/>
    <property type="match status" value="1"/>
</dbReference>
<evidence type="ECO:0000256" key="2">
    <source>
        <dbReference type="ARBA" id="ARBA00023125"/>
    </source>
</evidence>
<dbReference type="InterPro" id="IPR016032">
    <property type="entry name" value="Sig_transdc_resp-reg_C-effctor"/>
</dbReference>
<dbReference type="RefSeq" id="WP_337705053.1">
    <property type="nucleotide sequence ID" value="NZ_JBBEGM010000009.1"/>
</dbReference>
<evidence type="ECO:0000313" key="6">
    <source>
        <dbReference type="Proteomes" id="UP001369736"/>
    </source>
</evidence>
<dbReference type="PROSITE" id="PS50043">
    <property type="entry name" value="HTH_LUXR_2"/>
    <property type="match status" value="1"/>
</dbReference>
<organism evidence="5 6">
    <name type="scientific">Actinomycetospora flava</name>
    <dbReference type="NCBI Taxonomy" id="3129232"/>
    <lineage>
        <taxon>Bacteria</taxon>
        <taxon>Bacillati</taxon>
        <taxon>Actinomycetota</taxon>
        <taxon>Actinomycetes</taxon>
        <taxon>Pseudonocardiales</taxon>
        <taxon>Pseudonocardiaceae</taxon>
        <taxon>Actinomycetospora</taxon>
    </lineage>
</organism>